<protein>
    <submittedName>
        <fullName evidence="2">Uncharacterized protein</fullName>
    </submittedName>
</protein>
<feature type="transmembrane region" description="Helical" evidence="1">
    <location>
        <begin position="77"/>
        <end position="97"/>
    </location>
</feature>
<dbReference type="Proteomes" id="UP000230935">
    <property type="component" value="Unassembled WGS sequence"/>
</dbReference>
<evidence type="ECO:0000313" key="3">
    <source>
        <dbReference type="Proteomes" id="UP000230935"/>
    </source>
</evidence>
<keyword evidence="1" id="KW-1133">Transmembrane helix</keyword>
<feature type="transmembrane region" description="Helical" evidence="1">
    <location>
        <begin position="12"/>
        <end position="30"/>
    </location>
</feature>
<dbReference type="AlphaFoldDB" id="A0A2H0W194"/>
<feature type="transmembrane region" description="Helical" evidence="1">
    <location>
        <begin position="103"/>
        <end position="128"/>
    </location>
</feature>
<reference evidence="3" key="1">
    <citation type="submission" date="2017-09" db="EMBL/GenBank/DDBJ databases">
        <title>Depth-based differentiation of microbial function through sediment-hosted aquifers and enrichment of novel symbionts in the deep terrestrial subsurface.</title>
        <authorList>
            <person name="Probst A.J."/>
            <person name="Ladd B."/>
            <person name="Jarett J.K."/>
            <person name="Geller-Mcgrath D.E."/>
            <person name="Sieber C.M.K."/>
            <person name="Emerson J.B."/>
            <person name="Anantharaman K."/>
            <person name="Thomas B.C."/>
            <person name="Malmstrom R."/>
            <person name="Stieglmeier M."/>
            <person name="Klingl A."/>
            <person name="Woyke T."/>
            <person name="Ryan C.M."/>
            <person name="Banfield J.F."/>
        </authorList>
    </citation>
    <scope>NUCLEOTIDE SEQUENCE [LARGE SCALE GENOMIC DNA]</scope>
</reference>
<name>A0A2H0W194_9BACT</name>
<keyword evidence="1" id="KW-0812">Transmembrane</keyword>
<comment type="caution">
    <text evidence="2">The sequence shown here is derived from an EMBL/GenBank/DDBJ whole genome shotgun (WGS) entry which is preliminary data.</text>
</comment>
<keyword evidence="1" id="KW-0472">Membrane</keyword>
<gene>
    <name evidence="2" type="ORF">COT81_02720</name>
</gene>
<proteinExistence type="predicted"/>
<dbReference type="EMBL" id="PEZZ01000019">
    <property type="protein sequence ID" value="PIS05145.1"/>
    <property type="molecule type" value="Genomic_DNA"/>
</dbReference>
<organism evidence="2 3">
    <name type="scientific">Candidatus Buchananbacteria bacterium CG10_big_fil_rev_8_21_14_0_10_42_9</name>
    <dbReference type="NCBI Taxonomy" id="1974526"/>
    <lineage>
        <taxon>Bacteria</taxon>
        <taxon>Candidatus Buchananiibacteriota</taxon>
    </lineage>
</organism>
<accession>A0A2H0W194</accession>
<sequence>MSQNIGWAILRFILRDLIGQILYWPIWWFGPGLLKILTLAMGEINNAAESLSLRIWVKSLFKPMYAQFDLSGRLISFGVRLVVLILRVVILMIWTALILFLVLIWLIFPIAVLYLFWLNFINLFYVYVSF</sequence>
<evidence type="ECO:0000313" key="2">
    <source>
        <dbReference type="EMBL" id="PIS05145.1"/>
    </source>
</evidence>
<evidence type="ECO:0000256" key="1">
    <source>
        <dbReference type="SAM" id="Phobius"/>
    </source>
</evidence>